<comment type="caution">
    <text evidence="4">The sequence shown here is derived from an EMBL/GenBank/DDBJ whole genome shotgun (WGS) entry which is preliminary data.</text>
</comment>
<reference evidence="4 5" key="1">
    <citation type="submission" date="2019-04" db="EMBL/GenBank/DDBJ databases">
        <title>Sphingobacterium olei sp. nov., isolated from oil-contaminated soil.</title>
        <authorList>
            <person name="Liu B."/>
        </authorList>
    </citation>
    <scope>NUCLEOTIDE SEQUENCE [LARGE SCALE GENOMIC DNA]</scope>
    <source>
        <strain evidence="4 5">Y3L14</strain>
    </source>
</reference>
<dbReference type="PANTHER" id="PTHR31151">
    <property type="entry name" value="PROLINE-TRNA LIGASE (DUF1680)"/>
    <property type="match status" value="1"/>
</dbReference>
<keyword evidence="5" id="KW-1185">Reference proteome</keyword>
<feature type="chain" id="PRO_5021027337" evidence="1">
    <location>
        <begin position="23"/>
        <end position="648"/>
    </location>
</feature>
<feature type="domain" description="Non-reducing end beta-L-arabinofuranosidase-like GH127 middle" evidence="3">
    <location>
        <begin position="443"/>
        <end position="536"/>
    </location>
</feature>
<dbReference type="GO" id="GO:0005975">
    <property type="term" value="P:carbohydrate metabolic process"/>
    <property type="evidence" value="ECO:0007669"/>
    <property type="project" value="InterPro"/>
</dbReference>
<dbReference type="InterPro" id="IPR008928">
    <property type="entry name" value="6-hairpin_glycosidase_sf"/>
</dbReference>
<dbReference type="Pfam" id="PF07944">
    <property type="entry name" value="Beta-AFase-like_GH127_cat"/>
    <property type="match status" value="1"/>
</dbReference>
<evidence type="ECO:0000313" key="4">
    <source>
        <dbReference type="EMBL" id="TJY68169.1"/>
    </source>
</evidence>
<dbReference type="SUPFAM" id="SSF48208">
    <property type="entry name" value="Six-hairpin glycosidases"/>
    <property type="match status" value="1"/>
</dbReference>
<organism evidence="4 5">
    <name type="scientific">Sphingobacterium alkalisoli</name>
    <dbReference type="NCBI Taxonomy" id="1874115"/>
    <lineage>
        <taxon>Bacteria</taxon>
        <taxon>Pseudomonadati</taxon>
        <taxon>Bacteroidota</taxon>
        <taxon>Sphingobacteriia</taxon>
        <taxon>Sphingobacteriales</taxon>
        <taxon>Sphingobacteriaceae</taxon>
        <taxon>Sphingobacterium</taxon>
    </lineage>
</organism>
<dbReference type="Pfam" id="PF20736">
    <property type="entry name" value="Glyco_hydro127M"/>
    <property type="match status" value="1"/>
</dbReference>
<dbReference type="InterPro" id="IPR012878">
    <property type="entry name" value="Beta-AFase-like_GH127_cat"/>
</dbReference>
<dbReference type="Proteomes" id="UP000309872">
    <property type="component" value="Unassembled WGS sequence"/>
</dbReference>
<gene>
    <name evidence="4" type="ORF">FAZ19_02620</name>
</gene>
<feature type="domain" description="Non-reducing end beta-L-arabinofuranosidase-like GH127 catalytic" evidence="2">
    <location>
        <begin position="51"/>
        <end position="433"/>
    </location>
</feature>
<protein>
    <submittedName>
        <fullName evidence="4">Glycoside hydrolase family 127 protein</fullName>
    </submittedName>
</protein>
<dbReference type="OrthoDB" id="9757939at2"/>
<sequence>MFIKKKHLLVGFGLLLGGITNAQSIYPGQHNGKITKDVTAEIKAYSFDMQDVRLLPSIFRENMERESEWILSLEATSLLQSFRNTAGVFSSREGGYMTVKKLGGWESLDCDLRGHSTGHILSALSYLYASTGDERYKLKGDSLVGGLAEVQIALEDIGQKGYISAYPEYLINRNIAGQSVWAPWYTLHKIYAGLIDQYLYAQNAQALEVMKKAASWAYQKLKPLTTEQRALMLRNEFGGVNEAFYNLYSITGSAEHKELAEFFYHNDVIDPLASEEADLYFKHANTFIPKVIGEARNYELHNTPRARNIARFFWNTVVNHQTYATGGNSHKEKFIHADSISKNLTGYTQETCNTNNMLKLTRHLFTWDANPVYADYYERALYNHLLGQQDPESGMVAYFLPLLPGAHKVYSTPANSFWCCVGTGFENHAKYGEAIYYKNDEGLYVNLFIPSELHWKEKGVKLTQETNFPAEETVHFKVSSTSNTKWKLHLRYPYWASAVSIKVNGRAIKVKQTPSSYMTIERVWKDGDLIEVNYPMNLHIAEANDDPKKAAIMYGPLVLAGVMGTEGMTGLAPFSDPTEYNDYYTYDYKVPADLKTSLQLDRKELTKFIKPITGEPLAFTTANEEDIVRLEPIHQIHRQRYVVYWDLK</sequence>
<dbReference type="AlphaFoldDB" id="A0A4V5LYW9"/>
<proteinExistence type="predicted"/>
<evidence type="ECO:0000256" key="1">
    <source>
        <dbReference type="SAM" id="SignalP"/>
    </source>
</evidence>
<feature type="signal peptide" evidence="1">
    <location>
        <begin position="1"/>
        <end position="22"/>
    </location>
</feature>
<keyword evidence="4" id="KW-0378">Hydrolase</keyword>
<evidence type="ECO:0000259" key="2">
    <source>
        <dbReference type="Pfam" id="PF07944"/>
    </source>
</evidence>
<evidence type="ECO:0000259" key="3">
    <source>
        <dbReference type="Pfam" id="PF20736"/>
    </source>
</evidence>
<dbReference type="PANTHER" id="PTHR31151:SF0">
    <property type="entry name" value="PROLINE-TRNA LIGASE (DUF1680)"/>
    <property type="match status" value="1"/>
</dbReference>
<evidence type="ECO:0000313" key="5">
    <source>
        <dbReference type="Proteomes" id="UP000309872"/>
    </source>
</evidence>
<accession>A0A4V5LYW9</accession>
<dbReference type="EMBL" id="SUKA01000001">
    <property type="protein sequence ID" value="TJY68169.1"/>
    <property type="molecule type" value="Genomic_DNA"/>
</dbReference>
<dbReference type="InterPro" id="IPR049046">
    <property type="entry name" value="Beta-AFase-like_GH127_middle"/>
</dbReference>
<keyword evidence="1" id="KW-0732">Signal</keyword>
<dbReference type="GO" id="GO:0016787">
    <property type="term" value="F:hydrolase activity"/>
    <property type="evidence" value="ECO:0007669"/>
    <property type="project" value="UniProtKB-KW"/>
</dbReference>
<dbReference type="RefSeq" id="WP_136819039.1">
    <property type="nucleotide sequence ID" value="NZ_BMJX01000001.1"/>
</dbReference>
<name>A0A4V5LYW9_9SPHI</name>